<dbReference type="EMBL" id="JH687896">
    <property type="protein sequence ID" value="EJD35285.1"/>
    <property type="molecule type" value="Genomic_DNA"/>
</dbReference>
<dbReference type="InParanoid" id="J0WRG1"/>
<feature type="compositionally biased region" description="Low complexity" evidence="1">
    <location>
        <begin position="10"/>
        <end position="29"/>
    </location>
</feature>
<dbReference type="AlphaFoldDB" id="J0WRG1"/>
<keyword evidence="3" id="KW-1185">Reference proteome</keyword>
<feature type="compositionally biased region" description="Polar residues" evidence="1">
    <location>
        <begin position="193"/>
        <end position="224"/>
    </location>
</feature>
<feature type="compositionally biased region" description="Low complexity" evidence="1">
    <location>
        <begin position="460"/>
        <end position="472"/>
    </location>
</feature>
<feature type="compositionally biased region" description="Basic and acidic residues" evidence="1">
    <location>
        <begin position="77"/>
        <end position="91"/>
    </location>
</feature>
<sequence length="947" mass="105741">MHPTRGTQTQRRSPASQAPPSAQPSSRSSLPATREAPPQNLGVLPDPAEFSASVGPRNERRNDSHTGFNAHTVQEGGSRHTGCEKGHDRSPSPRSKSSLHATHTPQQRSGETQHKGSQSYDQALYPRDARYNGGRRTSRERAIQSHGQSPPFVPQGQGSNVRPQRPTFDPAAKGHGKTHRGTRAGKSREARKTAQSQAKQQRNKQGSSEGSKASFNPSGSSAPSQLPHVGPSGQRATLAIHVRAGPSHSSSHSPSSTQHPMSQFVSPPPDLISTLLDGPSRKRKRDESGGAVSERPPKRHRWEDDLDGDTRSWLEDVRRLTTDHIARSAKVLLEKEALAREVGLLQTALAEERWANRVLRGLELDESGARWKYVEEETRRLRHPPPRDDSKRYNMYGDTDLSDAYDTDDMFVRSEPDDGHGEDIGRNDDERAEKHRTRTSTQPSDSRPPFRAVSPPRWLASPSHAPSPAQHAPRGHHPHAPAPAVPRSSQHTASGRRDGNGPTGRGPTTTIARKDDRIEQASSMDEVEVEGAAIYATSGVDGPDLNDIDVEHALAAAEEDQRAAELDEASGLVVRSLDAIVESLPHANLQAAMRAAVWDFTSGHRLPMPLGRYGHPHRARWLWGDIDPRRLFKDSLSGSKLAKDSDEFKQLAREAITLPFAARSVTQRVVVGWAHRDGILPAEGWCREPDIMHEARSNPGKISSAVRRRNTVNPEKRIMYTEWDLVDLDCLLLMRMSRPPNVARQLRQTVKVGSDWHQQVWKALQYGWGKHRNAPRWRTDDEEDDTLADFPPVHEYENGPQAYDGDGTDEDVFQHLRRLEDTEVGAYLTRINNYDSRRKALINELTEKYACEAKDLDESIKSAYLSANIAYERIPEGRAIARTCTRLARAHKYYFGQDGVLRYMVKNAVTGLESMCPPELVARLKEDEERARKREADKKRWGLYVDM</sequence>
<dbReference type="KEGG" id="adl:AURDEDRAFT_175661"/>
<feature type="compositionally biased region" description="Low complexity" evidence="1">
    <location>
        <begin position="246"/>
        <end position="256"/>
    </location>
</feature>
<reference evidence="3" key="1">
    <citation type="journal article" date="2012" name="Science">
        <title>The Paleozoic origin of enzymatic lignin decomposition reconstructed from 31 fungal genomes.</title>
        <authorList>
            <person name="Floudas D."/>
            <person name="Binder M."/>
            <person name="Riley R."/>
            <person name="Barry K."/>
            <person name="Blanchette R.A."/>
            <person name="Henrissat B."/>
            <person name="Martinez A.T."/>
            <person name="Otillar R."/>
            <person name="Spatafora J.W."/>
            <person name="Yadav J.S."/>
            <person name="Aerts A."/>
            <person name="Benoit I."/>
            <person name="Boyd A."/>
            <person name="Carlson A."/>
            <person name="Copeland A."/>
            <person name="Coutinho P.M."/>
            <person name="de Vries R.P."/>
            <person name="Ferreira P."/>
            <person name="Findley K."/>
            <person name="Foster B."/>
            <person name="Gaskell J."/>
            <person name="Glotzer D."/>
            <person name="Gorecki P."/>
            <person name="Heitman J."/>
            <person name="Hesse C."/>
            <person name="Hori C."/>
            <person name="Igarashi K."/>
            <person name="Jurgens J.A."/>
            <person name="Kallen N."/>
            <person name="Kersten P."/>
            <person name="Kohler A."/>
            <person name="Kuees U."/>
            <person name="Kumar T.K.A."/>
            <person name="Kuo A."/>
            <person name="LaButti K."/>
            <person name="Larrondo L.F."/>
            <person name="Lindquist E."/>
            <person name="Ling A."/>
            <person name="Lombard V."/>
            <person name="Lucas S."/>
            <person name="Lundell T."/>
            <person name="Martin R."/>
            <person name="McLaughlin D.J."/>
            <person name="Morgenstern I."/>
            <person name="Morin E."/>
            <person name="Murat C."/>
            <person name="Nagy L.G."/>
            <person name="Nolan M."/>
            <person name="Ohm R.A."/>
            <person name="Patyshakuliyeva A."/>
            <person name="Rokas A."/>
            <person name="Ruiz-Duenas F.J."/>
            <person name="Sabat G."/>
            <person name="Salamov A."/>
            <person name="Samejima M."/>
            <person name="Schmutz J."/>
            <person name="Slot J.C."/>
            <person name="St John F."/>
            <person name="Stenlid J."/>
            <person name="Sun H."/>
            <person name="Sun S."/>
            <person name="Syed K."/>
            <person name="Tsang A."/>
            <person name="Wiebenga A."/>
            <person name="Young D."/>
            <person name="Pisabarro A."/>
            <person name="Eastwood D.C."/>
            <person name="Martin F."/>
            <person name="Cullen D."/>
            <person name="Grigoriev I.V."/>
            <person name="Hibbett D.S."/>
        </authorList>
    </citation>
    <scope>NUCLEOTIDE SEQUENCE [LARGE SCALE GENOMIC DNA]</scope>
    <source>
        <strain evidence="3">TFB10046</strain>
    </source>
</reference>
<feature type="compositionally biased region" description="Polar residues" evidence="1">
    <location>
        <begin position="92"/>
        <end position="121"/>
    </location>
</feature>
<feature type="compositionally biased region" description="Acidic residues" evidence="1">
    <location>
        <begin position="400"/>
        <end position="409"/>
    </location>
</feature>
<feature type="compositionally biased region" description="Basic and acidic residues" evidence="1">
    <location>
        <begin position="377"/>
        <end position="392"/>
    </location>
</feature>
<evidence type="ECO:0000313" key="2">
    <source>
        <dbReference type="EMBL" id="EJD35285.1"/>
    </source>
</evidence>
<dbReference type="Proteomes" id="UP000006514">
    <property type="component" value="Unassembled WGS sequence"/>
</dbReference>
<feature type="compositionally biased region" description="Basic residues" evidence="1">
    <location>
        <begin position="174"/>
        <end position="185"/>
    </location>
</feature>
<feature type="region of interest" description="Disordered" evidence="1">
    <location>
        <begin position="377"/>
        <end position="525"/>
    </location>
</feature>
<feature type="region of interest" description="Disordered" evidence="1">
    <location>
        <begin position="1"/>
        <end position="307"/>
    </location>
</feature>
<evidence type="ECO:0000256" key="1">
    <source>
        <dbReference type="SAM" id="MobiDB-lite"/>
    </source>
</evidence>
<proteinExistence type="predicted"/>
<evidence type="ECO:0000313" key="3">
    <source>
        <dbReference type="Proteomes" id="UP000006514"/>
    </source>
</evidence>
<organism evidence="2 3">
    <name type="scientific">Auricularia subglabra (strain TFB-10046 / SS5)</name>
    <name type="common">White-rot fungus</name>
    <name type="synonym">Auricularia delicata (strain TFB10046)</name>
    <dbReference type="NCBI Taxonomy" id="717982"/>
    <lineage>
        <taxon>Eukaryota</taxon>
        <taxon>Fungi</taxon>
        <taxon>Dikarya</taxon>
        <taxon>Basidiomycota</taxon>
        <taxon>Agaricomycotina</taxon>
        <taxon>Agaricomycetes</taxon>
        <taxon>Auriculariales</taxon>
        <taxon>Auriculariaceae</taxon>
        <taxon>Auricularia</taxon>
    </lineage>
</organism>
<protein>
    <submittedName>
        <fullName evidence="2">Uncharacterized protein</fullName>
    </submittedName>
</protein>
<name>J0WRG1_AURST</name>
<feature type="compositionally biased region" description="Basic and acidic residues" evidence="1">
    <location>
        <begin position="410"/>
        <end position="433"/>
    </location>
</feature>
<gene>
    <name evidence="2" type="ORF">AURDEDRAFT_175661</name>
</gene>
<accession>J0WRG1</accession>